<dbReference type="PANTHER" id="PTHR35395">
    <property type="entry name" value="DUF6536 DOMAIN-CONTAINING PROTEIN"/>
    <property type="match status" value="1"/>
</dbReference>
<evidence type="ECO:0000313" key="3">
    <source>
        <dbReference type="Proteomes" id="UP000248423"/>
    </source>
</evidence>
<feature type="non-terminal residue" evidence="2">
    <location>
        <position position="267"/>
    </location>
</feature>
<proteinExistence type="predicted"/>
<dbReference type="PANTHER" id="PTHR35395:SF1">
    <property type="entry name" value="DUF6536 DOMAIN-CONTAINING PROTEIN"/>
    <property type="match status" value="1"/>
</dbReference>
<accession>A0A319EFG1</accession>
<gene>
    <name evidence="2" type="ORF">BO78DRAFT_441621</name>
</gene>
<dbReference type="OrthoDB" id="5429634at2759"/>
<feature type="compositionally biased region" description="Pro residues" evidence="1">
    <location>
        <begin position="235"/>
        <end position="247"/>
    </location>
</feature>
<protein>
    <submittedName>
        <fullName evidence="2">Uncharacterized protein</fullName>
    </submittedName>
</protein>
<reference evidence="2 3" key="1">
    <citation type="submission" date="2018-02" db="EMBL/GenBank/DDBJ databases">
        <title>The genomes of Aspergillus section Nigri reveals drivers in fungal speciation.</title>
        <authorList>
            <consortium name="DOE Joint Genome Institute"/>
            <person name="Vesth T.C."/>
            <person name="Nybo J."/>
            <person name="Theobald S."/>
            <person name="Brandl J."/>
            <person name="Frisvad J.C."/>
            <person name="Nielsen K.F."/>
            <person name="Lyhne E.K."/>
            <person name="Kogle M.E."/>
            <person name="Kuo A."/>
            <person name="Riley R."/>
            <person name="Clum A."/>
            <person name="Nolan M."/>
            <person name="Lipzen A."/>
            <person name="Salamov A."/>
            <person name="Henrissat B."/>
            <person name="Wiebenga A."/>
            <person name="De vries R.P."/>
            <person name="Grigoriev I.V."/>
            <person name="Mortensen U.H."/>
            <person name="Andersen M.R."/>
            <person name="Baker S.E."/>
        </authorList>
    </citation>
    <scope>NUCLEOTIDE SEQUENCE [LARGE SCALE GENOMIC DNA]</scope>
    <source>
        <strain evidence="2 3">CBS 121057</strain>
    </source>
</reference>
<feature type="region of interest" description="Disordered" evidence="1">
    <location>
        <begin position="228"/>
        <end position="247"/>
    </location>
</feature>
<organism evidence="2 3">
    <name type="scientific">Aspergillus sclerotiicarbonarius (strain CBS 121057 / IBT 28362)</name>
    <dbReference type="NCBI Taxonomy" id="1448318"/>
    <lineage>
        <taxon>Eukaryota</taxon>
        <taxon>Fungi</taxon>
        <taxon>Dikarya</taxon>
        <taxon>Ascomycota</taxon>
        <taxon>Pezizomycotina</taxon>
        <taxon>Eurotiomycetes</taxon>
        <taxon>Eurotiomycetidae</taxon>
        <taxon>Eurotiales</taxon>
        <taxon>Aspergillaceae</taxon>
        <taxon>Aspergillus</taxon>
        <taxon>Aspergillus subgen. Circumdati</taxon>
    </lineage>
</organism>
<dbReference type="STRING" id="1448318.A0A319EFG1"/>
<name>A0A319EFG1_ASPSB</name>
<keyword evidence="3" id="KW-1185">Reference proteome</keyword>
<evidence type="ECO:0000256" key="1">
    <source>
        <dbReference type="SAM" id="MobiDB-lite"/>
    </source>
</evidence>
<dbReference type="Proteomes" id="UP000248423">
    <property type="component" value="Unassembled WGS sequence"/>
</dbReference>
<evidence type="ECO:0000313" key="2">
    <source>
        <dbReference type="EMBL" id="PYI08290.1"/>
    </source>
</evidence>
<sequence>MSNDKNPSTIQTMVVLTDSVNMTEGGNLAIYQSNANVIPTNELRSEGIDPNILYGSMMSFRTWAFTINGTTYDTTNYTVGNCAQNTSSQTCLDADDLSEWLSTDQPQSIQAVDSYLGGYPDSDITAHISTERCLINDYYWEHIQMGDCLVIPTKGRCQLLYNPPIGITIVLTATIKVAAMFLAAKLDRHRSAPLLTIGDAVASFLTRPDPTTMGMCWLSKSDVPKTWRQLHTPAPDSPPGNPHLHPRPLPPRRFWYQAASLPRWGAT</sequence>
<dbReference type="EMBL" id="KZ826335">
    <property type="protein sequence ID" value="PYI08290.1"/>
    <property type="molecule type" value="Genomic_DNA"/>
</dbReference>
<dbReference type="VEuPathDB" id="FungiDB:BO78DRAFT_441621"/>
<dbReference type="AlphaFoldDB" id="A0A319EFG1"/>